<accession>A0A6J4M4I4</accession>
<evidence type="ECO:0000313" key="2">
    <source>
        <dbReference type="EMBL" id="CAA9349961.1"/>
    </source>
</evidence>
<dbReference type="AlphaFoldDB" id="A0A6J4M4I4"/>
<organism evidence="2">
    <name type="scientific">uncultured Gemmatimonadaceae bacterium</name>
    <dbReference type="NCBI Taxonomy" id="246130"/>
    <lineage>
        <taxon>Bacteria</taxon>
        <taxon>Pseudomonadati</taxon>
        <taxon>Gemmatimonadota</taxon>
        <taxon>Gemmatimonadia</taxon>
        <taxon>Gemmatimonadales</taxon>
        <taxon>Gemmatimonadaceae</taxon>
        <taxon>environmental samples</taxon>
    </lineage>
</organism>
<sequence>MSGLRVGHRVDRPATSAAEGAPSPSIRAIRAIDVHPNGPIPDAP</sequence>
<evidence type="ECO:0000256" key="1">
    <source>
        <dbReference type="SAM" id="MobiDB-lite"/>
    </source>
</evidence>
<feature type="region of interest" description="Disordered" evidence="1">
    <location>
        <begin position="1"/>
        <end position="44"/>
    </location>
</feature>
<name>A0A6J4M4I4_9BACT</name>
<reference evidence="2" key="1">
    <citation type="submission" date="2020-02" db="EMBL/GenBank/DDBJ databases">
        <authorList>
            <person name="Meier V. D."/>
        </authorList>
    </citation>
    <scope>NUCLEOTIDE SEQUENCE</scope>
    <source>
        <strain evidence="2">AVDCRST_MAG11</strain>
    </source>
</reference>
<protein>
    <submittedName>
        <fullName evidence="2">Uncharacterized protein</fullName>
    </submittedName>
</protein>
<proteinExistence type="predicted"/>
<dbReference type="EMBL" id="CADCTU010000751">
    <property type="protein sequence ID" value="CAA9349961.1"/>
    <property type="molecule type" value="Genomic_DNA"/>
</dbReference>
<gene>
    <name evidence="2" type="ORF">AVDCRST_MAG11-3460</name>
</gene>